<dbReference type="Gene3D" id="3.20.20.150">
    <property type="entry name" value="Divalent-metal-dependent TIM barrel enzymes"/>
    <property type="match status" value="1"/>
</dbReference>
<keyword evidence="3" id="KW-1185">Reference proteome</keyword>
<feature type="domain" description="Xylose isomerase-like TIM barrel" evidence="1">
    <location>
        <begin position="25"/>
        <end position="247"/>
    </location>
</feature>
<organism evidence="2 3">
    <name type="scientific">Ructibacterium gallinarum</name>
    <dbReference type="NCBI Taxonomy" id="2779355"/>
    <lineage>
        <taxon>Bacteria</taxon>
        <taxon>Bacillati</taxon>
        <taxon>Bacillota</taxon>
        <taxon>Clostridia</taxon>
        <taxon>Eubacteriales</taxon>
        <taxon>Oscillospiraceae</taxon>
        <taxon>Ructibacterium</taxon>
    </lineage>
</organism>
<dbReference type="AlphaFoldDB" id="A0A9D5M1C0"/>
<dbReference type="GO" id="GO:0016853">
    <property type="term" value="F:isomerase activity"/>
    <property type="evidence" value="ECO:0007669"/>
    <property type="project" value="UniProtKB-KW"/>
</dbReference>
<dbReference type="EMBL" id="JADCKB010000016">
    <property type="protein sequence ID" value="MBE5040470.1"/>
    <property type="molecule type" value="Genomic_DNA"/>
</dbReference>
<dbReference type="Pfam" id="PF01261">
    <property type="entry name" value="AP_endonuc_2"/>
    <property type="match status" value="1"/>
</dbReference>
<reference evidence="2" key="1">
    <citation type="submission" date="2020-10" db="EMBL/GenBank/DDBJ databases">
        <title>ChiBAC.</title>
        <authorList>
            <person name="Zenner C."/>
            <person name="Hitch T.C.A."/>
            <person name="Clavel T."/>
        </authorList>
    </citation>
    <scope>NUCLEOTIDE SEQUENCE</scope>
    <source>
        <strain evidence="2">DSM 107454</strain>
    </source>
</reference>
<keyword evidence="2" id="KW-0413">Isomerase</keyword>
<dbReference type="PANTHER" id="PTHR12110:SF21">
    <property type="entry name" value="XYLOSE ISOMERASE-LIKE TIM BARREL DOMAIN-CONTAINING PROTEIN"/>
    <property type="match status" value="1"/>
</dbReference>
<sequence>MFQQLNLGMRGHDIACTSPEQLADTLAQAGASHVQLALKKSFPWITGPSSLTPAFGRYLNKLFDSRGIHVSVLGCYINPVDADEQNRRGQLEWFKANLEFSKYLGADMVGTETGCYIDQGHTHTEENYQRFLSSMKELTTYAEATGTVLGVESVTVHTLSNASMMHRFLQDIDSPSISVIFDPVNMLPSTDLAIQHKLIDDMYALCGERIRVLHLKDYRMEGEKRFSLLSCAPNGYLDHAYLFDTVLRHSPCIDAITEETSETDFPNISSKLRRHWTEAVQRYETK</sequence>
<dbReference type="InterPro" id="IPR013022">
    <property type="entry name" value="Xyl_isomerase-like_TIM-brl"/>
</dbReference>
<dbReference type="InterPro" id="IPR050312">
    <property type="entry name" value="IolE/XylAMocC-like"/>
</dbReference>
<dbReference type="PANTHER" id="PTHR12110">
    <property type="entry name" value="HYDROXYPYRUVATE ISOMERASE"/>
    <property type="match status" value="1"/>
</dbReference>
<protein>
    <submittedName>
        <fullName evidence="2">Sugar phosphate isomerase/epimerase</fullName>
    </submittedName>
</protein>
<evidence type="ECO:0000313" key="2">
    <source>
        <dbReference type="EMBL" id="MBE5040470.1"/>
    </source>
</evidence>
<name>A0A9D5M1C0_9FIRM</name>
<proteinExistence type="predicted"/>
<evidence type="ECO:0000313" key="3">
    <source>
        <dbReference type="Proteomes" id="UP000806542"/>
    </source>
</evidence>
<dbReference type="RefSeq" id="WP_226393020.1">
    <property type="nucleotide sequence ID" value="NZ_JADCKB010000016.1"/>
</dbReference>
<gene>
    <name evidence="2" type="ORF">INF28_08360</name>
</gene>
<comment type="caution">
    <text evidence="2">The sequence shown here is derived from an EMBL/GenBank/DDBJ whole genome shotgun (WGS) entry which is preliminary data.</text>
</comment>
<dbReference type="InterPro" id="IPR036237">
    <property type="entry name" value="Xyl_isomerase-like_sf"/>
</dbReference>
<dbReference type="SUPFAM" id="SSF51658">
    <property type="entry name" value="Xylose isomerase-like"/>
    <property type="match status" value="1"/>
</dbReference>
<evidence type="ECO:0000259" key="1">
    <source>
        <dbReference type="Pfam" id="PF01261"/>
    </source>
</evidence>
<accession>A0A9D5M1C0</accession>
<dbReference type="Proteomes" id="UP000806542">
    <property type="component" value="Unassembled WGS sequence"/>
</dbReference>